<name>A0A7J7ILX3_9RHOD</name>
<dbReference type="OrthoDB" id="2798at2759"/>
<feature type="region of interest" description="Disordered" evidence="4">
    <location>
        <begin position="503"/>
        <end position="541"/>
    </location>
</feature>
<keyword evidence="2" id="KW-0539">Nucleus</keyword>
<evidence type="ECO:0000256" key="3">
    <source>
        <dbReference type="SAM" id="Coils"/>
    </source>
</evidence>
<evidence type="ECO:0000259" key="5">
    <source>
        <dbReference type="Pfam" id="PF12047"/>
    </source>
</evidence>
<feature type="compositionally biased region" description="Basic and acidic residues" evidence="4">
    <location>
        <begin position="503"/>
        <end position="517"/>
    </location>
</feature>
<comment type="caution">
    <text evidence="6">The sequence shown here is derived from an EMBL/GenBank/DDBJ whole genome shotgun (WGS) entry which is preliminary data.</text>
</comment>
<dbReference type="PANTHER" id="PTHR14296">
    <property type="entry name" value="REMODELING AND SPACING FACTOR 1"/>
    <property type="match status" value="1"/>
</dbReference>
<evidence type="ECO:0000313" key="7">
    <source>
        <dbReference type="Proteomes" id="UP000530660"/>
    </source>
</evidence>
<feature type="region of interest" description="Disordered" evidence="4">
    <location>
        <begin position="1"/>
        <end position="129"/>
    </location>
</feature>
<evidence type="ECO:0000256" key="2">
    <source>
        <dbReference type="ARBA" id="ARBA00023242"/>
    </source>
</evidence>
<feature type="compositionally biased region" description="Basic and acidic residues" evidence="4">
    <location>
        <begin position="467"/>
        <end position="476"/>
    </location>
</feature>
<dbReference type="InterPro" id="IPR022702">
    <property type="entry name" value="Cytosine_MeTrfase1_RFD"/>
</dbReference>
<dbReference type="GO" id="GO:0031213">
    <property type="term" value="C:RSF complex"/>
    <property type="evidence" value="ECO:0007669"/>
    <property type="project" value="InterPro"/>
</dbReference>
<feature type="compositionally biased region" description="Low complexity" evidence="4">
    <location>
        <begin position="81"/>
        <end position="93"/>
    </location>
</feature>
<feature type="compositionally biased region" description="Low complexity" evidence="4">
    <location>
        <begin position="53"/>
        <end position="70"/>
    </location>
</feature>
<evidence type="ECO:0000313" key="6">
    <source>
        <dbReference type="EMBL" id="KAF6003291.1"/>
    </source>
</evidence>
<keyword evidence="7" id="KW-1185">Reference proteome</keyword>
<dbReference type="EMBL" id="VWRR01000007">
    <property type="protein sequence ID" value="KAF6003291.1"/>
    <property type="molecule type" value="Genomic_DNA"/>
</dbReference>
<dbReference type="InterPro" id="IPR028938">
    <property type="entry name" value="Rsf1-like"/>
</dbReference>
<feature type="compositionally biased region" description="Acidic residues" evidence="4">
    <location>
        <begin position="94"/>
        <end position="108"/>
    </location>
</feature>
<gene>
    <name evidence="6" type="ORF">F1559_002822</name>
</gene>
<accession>A0A7J7ILX3</accession>
<feature type="compositionally biased region" description="Basic residues" evidence="4">
    <location>
        <begin position="38"/>
        <end position="48"/>
    </location>
</feature>
<feature type="domain" description="RFTS" evidence="5">
    <location>
        <begin position="641"/>
        <end position="701"/>
    </location>
</feature>
<dbReference type="AlphaFoldDB" id="A0A7J7ILX3"/>
<evidence type="ECO:0000256" key="4">
    <source>
        <dbReference type="SAM" id="MobiDB-lite"/>
    </source>
</evidence>
<evidence type="ECO:0000256" key="1">
    <source>
        <dbReference type="ARBA" id="ARBA00004123"/>
    </source>
</evidence>
<reference evidence="6 7" key="1">
    <citation type="journal article" date="2020" name="J. Phycol.">
        <title>Comparative genome analysis reveals Cyanidiococcus gen. nov., a new extremophilic red algal genus sister to Cyanidioschyzon (Cyanidioschyzonaceae, Rhodophyta).</title>
        <authorList>
            <person name="Liu S.-L."/>
            <person name="Chiang Y.-R."/>
            <person name="Yoon H.S."/>
            <person name="Fu H.-Y."/>
        </authorList>
    </citation>
    <scope>NUCLEOTIDE SEQUENCE [LARGE SCALE GENOMIC DNA]</scope>
    <source>
        <strain evidence="6 7">THAL066</strain>
    </source>
</reference>
<dbReference type="GO" id="GO:0006355">
    <property type="term" value="P:regulation of DNA-templated transcription"/>
    <property type="evidence" value="ECO:0007669"/>
    <property type="project" value="InterPro"/>
</dbReference>
<dbReference type="Pfam" id="PF12047">
    <property type="entry name" value="DNMT1-RFD"/>
    <property type="match status" value="1"/>
</dbReference>
<feature type="region of interest" description="Disordered" evidence="4">
    <location>
        <begin position="448"/>
        <end position="476"/>
    </location>
</feature>
<proteinExistence type="predicted"/>
<protein>
    <recommendedName>
        <fullName evidence="5">RFTS domain-containing protein</fullName>
    </recommendedName>
</protein>
<feature type="compositionally biased region" description="Basic and acidic residues" evidence="4">
    <location>
        <begin position="21"/>
        <end position="37"/>
    </location>
</feature>
<comment type="subcellular location">
    <subcellularLocation>
        <location evidence="1">Nucleus</location>
    </subcellularLocation>
</comment>
<organism evidence="6 7">
    <name type="scientific">Cyanidiococcus yangmingshanensis</name>
    <dbReference type="NCBI Taxonomy" id="2690220"/>
    <lineage>
        <taxon>Eukaryota</taxon>
        <taxon>Rhodophyta</taxon>
        <taxon>Bangiophyceae</taxon>
        <taxon>Cyanidiales</taxon>
        <taxon>Cyanidiaceae</taxon>
        <taxon>Cyanidiococcus</taxon>
    </lineage>
</organism>
<dbReference type="PANTHER" id="PTHR14296:SF3">
    <property type="entry name" value="DIKAR, ISOFORM F"/>
    <property type="match status" value="1"/>
</dbReference>
<sequence>MRPRRKAARRAVQSISGVLKGEGHVLSDTEERSDQRQSLRRRRTRAAKRLSDSRTQANSSSSSESTSVVSGRARWRLPADSLSLSSNSSQFSTESEESSSEAVSEEDVAWASKRQQRRSKELKREEPRQRLALCSGNGALANVSSLGLDRRRVQELQPVDMWQLPATWRLLQVFSKRLGIPDLTPMELEHALEAPQFAPVLAEIMASLVGFRSSSGHQVEQGTSRTTATLQRADWVQRADSIWFPLFVRFFRQHFDEMVALGLCSEESSASNPSGNIPELSTLESGGWEAFLQLSASQRLLLLYALCEYVLCNPDEDHRYVKDLRQLRHDDLRILPVGMDRYGALYWYFDDNCRLYREWFGELGAPTAKSANHRRKSEKPEHKYGWVVAAEGPESLRDLMKELDDARPRSSERALRQWLERELLPTWEEHGRKLERLSRRRERLERLLATKRTNTKRKSENWSASDGGKKQERQRELERIERLAKRQRLEIERALRAAERERAEAEARQSRHERVLARNETQPEAEQGERAASSATGSLSAENTLTCEEDIPPEMNLSGYVEDGVANEGAGKLDATASLPYRVLTWFRIMDAESGEHACLDSLELEQSSQKVAARRPPVPGAARSLVAEGLLVPGSGAGSVKLRPIMIRTGRILEWCIDYGEVCIWIRTDRAWYKLVTPHPSHEPHYVTTRRKFELAIRVSILCASFPNSKACSFRNLSKLLALPYGEMRGYTPEEIIEEAQFLVQQAEMLDRPEMRDNAFMRRLRREIEAAAQRERARLQRRQQRAAQRMRQQNRERVAAIPPKILIKWDHHIGKRQCGQ</sequence>
<dbReference type="Proteomes" id="UP000530660">
    <property type="component" value="Unassembled WGS sequence"/>
</dbReference>
<keyword evidence="3" id="KW-0175">Coiled coil</keyword>
<feature type="compositionally biased region" description="Basic and acidic residues" evidence="4">
    <location>
        <begin position="118"/>
        <end position="129"/>
    </location>
</feature>
<feature type="coiled-coil region" evidence="3">
    <location>
        <begin position="766"/>
        <end position="797"/>
    </location>
</feature>